<reference evidence="2" key="1">
    <citation type="submission" date="2016-09" db="EMBL/GenBank/DDBJ databases">
        <authorList>
            <person name="Greninger A.L."/>
            <person name="Jerome K.R."/>
            <person name="Mcnair B."/>
            <person name="Wallis C."/>
            <person name="Fang F."/>
        </authorList>
    </citation>
    <scope>NUCLEOTIDE SEQUENCE [LARGE SCALE GENOMIC DNA]</scope>
    <source>
        <strain evidence="2">M7</strain>
    </source>
</reference>
<dbReference type="InterPro" id="IPR054058">
    <property type="entry name" value="HTH_67"/>
</dbReference>
<proteinExistence type="predicted"/>
<organism evidence="1 2">
    <name type="scientific">Mycolicibacterium holsaticum</name>
    <dbReference type="NCBI Taxonomy" id="152142"/>
    <lineage>
        <taxon>Bacteria</taxon>
        <taxon>Bacillati</taxon>
        <taxon>Actinomycetota</taxon>
        <taxon>Actinomycetes</taxon>
        <taxon>Mycobacteriales</taxon>
        <taxon>Mycobacteriaceae</taxon>
        <taxon>Mycolicibacterium</taxon>
    </lineage>
</organism>
<accession>A0A1E3S2R7</accession>
<dbReference type="AlphaFoldDB" id="A0A1E3S2R7"/>
<name>A0A1E3S2R7_9MYCO</name>
<evidence type="ECO:0000313" key="2">
    <source>
        <dbReference type="Proteomes" id="UP000094243"/>
    </source>
</evidence>
<dbReference type="Pfam" id="PF21863">
    <property type="entry name" value="HTH_67"/>
    <property type="match status" value="1"/>
</dbReference>
<dbReference type="NCBIfam" id="NF047719">
    <property type="entry name" value="SCO6745_fam_HTH"/>
    <property type="match status" value="1"/>
</dbReference>
<gene>
    <name evidence="1" type="ORF">BHQ17_01175</name>
</gene>
<protein>
    <submittedName>
        <fullName evidence="1">EvbL</fullName>
    </submittedName>
</protein>
<keyword evidence="2" id="KW-1185">Reference proteome</keyword>
<dbReference type="EMBL" id="MIGZ01000003">
    <property type="protein sequence ID" value="ODQ96463.1"/>
    <property type="molecule type" value="Genomic_DNA"/>
</dbReference>
<sequence length="252" mass="26583">MGTTDIVEAAAEAGTAIEQAVAVFMLHPETFGESVAAGYQNPLAGYVAGRAGVLGEADGATVGAVFAVFEPTSLAAMWEEGRAVHGAAGAAQRYWEQAAEFGRKYLAGAAGLERIAELGEKLIAVTPIAGLPLYAGWRAMPLADDAPARALQVMFVLRELRAGVHFNALTISGIAPIEAHMLNKGPEYAAMFGWPEPYADGADKKDRYAEVEQATNRRMAELCAEAFDVDEVQELARLSTDALASLKASVPN</sequence>
<dbReference type="RefSeq" id="WP_069403384.1">
    <property type="nucleotide sequence ID" value="NZ_MIGZ01000003.1"/>
</dbReference>
<dbReference type="OrthoDB" id="3820010at2"/>
<dbReference type="Proteomes" id="UP000094243">
    <property type="component" value="Unassembled WGS sequence"/>
</dbReference>
<evidence type="ECO:0000313" key="1">
    <source>
        <dbReference type="EMBL" id="ODQ96463.1"/>
    </source>
</evidence>
<comment type="caution">
    <text evidence="1">The sequence shown here is derived from an EMBL/GenBank/DDBJ whole genome shotgun (WGS) entry which is preliminary data.</text>
</comment>